<dbReference type="PANTHER" id="PTHR47572:SF5">
    <property type="entry name" value="BLR2277 PROTEIN"/>
    <property type="match status" value="1"/>
</dbReference>
<keyword evidence="4" id="KW-1185">Reference proteome</keyword>
<comment type="caution">
    <text evidence="3">The sequence shown here is derived from an EMBL/GenBank/DDBJ whole genome shotgun (WGS) entry which is preliminary data.</text>
</comment>
<gene>
    <name evidence="3" type="ORF">ACFPN2_35020</name>
</gene>
<evidence type="ECO:0000256" key="1">
    <source>
        <dbReference type="SAM" id="MobiDB-lite"/>
    </source>
</evidence>
<dbReference type="Pfam" id="PF08450">
    <property type="entry name" value="SGL"/>
    <property type="match status" value="1"/>
</dbReference>
<dbReference type="RefSeq" id="WP_380605418.1">
    <property type="nucleotide sequence ID" value="NZ_JBHSDU010000015.1"/>
</dbReference>
<evidence type="ECO:0000313" key="3">
    <source>
        <dbReference type="EMBL" id="MFC4314330.1"/>
    </source>
</evidence>
<proteinExistence type="predicted"/>
<dbReference type="PRINTS" id="PR01790">
    <property type="entry name" value="SMP30FAMILY"/>
</dbReference>
<protein>
    <submittedName>
        <fullName evidence="3">SMP-30/gluconolactonase/LRE family protein</fullName>
    </submittedName>
</protein>
<feature type="domain" description="SMP-30/Gluconolactonase/LRE-like region" evidence="2">
    <location>
        <begin position="21"/>
        <end position="261"/>
    </location>
</feature>
<reference evidence="4" key="1">
    <citation type="journal article" date="2019" name="Int. J. Syst. Evol. Microbiol.">
        <title>The Global Catalogue of Microorganisms (GCM) 10K type strain sequencing project: providing services to taxonomists for standard genome sequencing and annotation.</title>
        <authorList>
            <consortium name="The Broad Institute Genomics Platform"/>
            <consortium name="The Broad Institute Genome Sequencing Center for Infectious Disease"/>
            <person name="Wu L."/>
            <person name="Ma J."/>
        </authorList>
    </citation>
    <scope>NUCLEOTIDE SEQUENCE [LARGE SCALE GENOMIC DNA]</scope>
    <source>
        <strain evidence="4">CGMCC 1.10759</strain>
    </source>
</reference>
<dbReference type="Gene3D" id="2.120.10.30">
    <property type="entry name" value="TolB, C-terminal domain"/>
    <property type="match status" value="1"/>
</dbReference>
<dbReference type="InterPro" id="IPR011042">
    <property type="entry name" value="6-blade_b-propeller_TolB-like"/>
</dbReference>
<dbReference type="InterPro" id="IPR005511">
    <property type="entry name" value="SMP-30"/>
</dbReference>
<dbReference type="EMBL" id="JBHSDU010000015">
    <property type="protein sequence ID" value="MFC4314330.1"/>
    <property type="molecule type" value="Genomic_DNA"/>
</dbReference>
<dbReference type="SUPFAM" id="SSF63829">
    <property type="entry name" value="Calcium-dependent phosphotriesterase"/>
    <property type="match status" value="1"/>
</dbReference>
<evidence type="ECO:0000259" key="2">
    <source>
        <dbReference type="Pfam" id="PF08450"/>
    </source>
</evidence>
<dbReference type="Proteomes" id="UP001595904">
    <property type="component" value="Unassembled WGS sequence"/>
</dbReference>
<accession>A0ABV8T499</accession>
<feature type="region of interest" description="Disordered" evidence="1">
    <location>
        <begin position="278"/>
        <end position="303"/>
    </location>
</feature>
<dbReference type="InterPro" id="IPR051262">
    <property type="entry name" value="SMP-30/CGR1_Lactonase"/>
</dbReference>
<sequence length="303" mass="31893">MSPPIDQPPLRHIVLADDLLFPEGPLVDRGGDVWCVELRGGALCRISPEGQTERHVVGGAPNGLALDSQGDIWYCDAERNEIRRFETATARVHSVVGSVDGHDLHAPNDLAFDSAGNLLFTCPGNSRQQPTGYVCCLSASGSVQVIAAELLFPNGLAFTADGARLYLAETYGTRVRSADWNASSPHSLSLQPCFETPGPIGPDGLAVDREGRVHACLYSAGVVLIADTDGNVQRSVPVPGGRPTNCAFDPRGRYGLLVTEAAKGTVLSFPELGPGDAPFFGKPSLNARPAYPPSPAVTKPAAS</sequence>
<evidence type="ECO:0000313" key="4">
    <source>
        <dbReference type="Proteomes" id="UP001595904"/>
    </source>
</evidence>
<name>A0ABV8T499_9GAMM</name>
<organism evidence="3 4">
    <name type="scientific">Steroidobacter flavus</name>
    <dbReference type="NCBI Taxonomy" id="1842136"/>
    <lineage>
        <taxon>Bacteria</taxon>
        <taxon>Pseudomonadati</taxon>
        <taxon>Pseudomonadota</taxon>
        <taxon>Gammaproteobacteria</taxon>
        <taxon>Steroidobacterales</taxon>
        <taxon>Steroidobacteraceae</taxon>
        <taxon>Steroidobacter</taxon>
    </lineage>
</organism>
<dbReference type="PANTHER" id="PTHR47572">
    <property type="entry name" value="LIPOPROTEIN-RELATED"/>
    <property type="match status" value="1"/>
</dbReference>
<dbReference type="InterPro" id="IPR013658">
    <property type="entry name" value="SGL"/>
</dbReference>